<keyword evidence="3" id="KW-1185">Reference proteome</keyword>
<feature type="compositionally biased region" description="Low complexity" evidence="1">
    <location>
        <begin position="397"/>
        <end position="420"/>
    </location>
</feature>
<feature type="region of interest" description="Disordered" evidence="1">
    <location>
        <begin position="1304"/>
        <end position="1393"/>
    </location>
</feature>
<dbReference type="InParanoid" id="A0A1E7FF91"/>
<feature type="compositionally biased region" description="Polar residues" evidence="1">
    <location>
        <begin position="260"/>
        <end position="275"/>
    </location>
</feature>
<feature type="region of interest" description="Disordered" evidence="1">
    <location>
        <begin position="530"/>
        <end position="596"/>
    </location>
</feature>
<feature type="compositionally biased region" description="Acidic residues" evidence="1">
    <location>
        <begin position="1337"/>
        <end position="1350"/>
    </location>
</feature>
<evidence type="ECO:0000256" key="1">
    <source>
        <dbReference type="SAM" id="MobiDB-lite"/>
    </source>
</evidence>
<feature type="compositionally biased region" description="Acidic residues" evidence="1">
    <location>
        <begin position="1424"/>
        <end position="1449"/>
    </location>
</feature>
<feature type="region of interest" description="Disordered" evidence="1">
    <location>
        <begin position="331"/>
        <end position="360"/>
    </location>
</feature>
<feature type="compositionally biased region" description="Polar residues" evidence="1">
    <location>
        <begin position="536"/>
        <end position="548"/>
    </location>
</feature>
<gene>
    <name evidence="2" type="ORF">FRACYDRAFT_239309</name>
</gene>
<organism evidence="2 3">
    <name type="scientific">Fragilariopsis cylindrus CCMP1102</name>
    <dbReference type="NCBI Taxonomy" id="635003"/>
    <lineage>
        <taxon>Eukaryota</taxon>
        <taxon>Sar</taxon>
        <taxon>Stramenopiles</taxon>
        <taxon>Ochrophyta</taxon>
        <taxon>Bacillariophyta</taxon>
        <taxon>Bacillariophyceae</taxon>
        <taxon>Bacillariophycidae</taxon>
        <taxon>Bacillariales</taxon>
        <taxon>Bacillariaceae</taxon>
        <taxon>Fragilariopsis</taxon>
    </lineage>
</organism>
<proteinExistence type="predicted"/>
<dbReference type="EMBL" id="KV784358">
    <property type="protein sequence ID" value="OEU16715.1"/>
    <property type="molecule type" value="Genomic_DNA"/>
</dbReference>
<feature type="compositionally biased region" description="Low complexity" evidence="1">
    <location>
        <begin position="963"/>
        <end position="978"/>
    </location>
</feature>
<feature type="compositionally biased region" description="Low complexity" evidence="1">
    <location>
        <begin position="343"/>
        <end position="360"/>
    </location>
</feature>
<feature type="region of interest" description="Disordered" evidence="1">
    <location>
        <begin position="935"/>
        <end position="978"/>
    </location>
</feature>
<feature type="compositionally biased region" description="Low complexity" evidence="1">
    <location>
        <begin position="1312"/>
        <end position="1328"/>
    </location>
</feature>
<feature type="region of interest" description="Disordered" evidence="1">
    <location>
        <begin position="1410"/>
        <end position="1480"/>
    </location>
</feature>
<evidence type="ECO:0000313" key="3">
    <source>
        <dbReference type="Proteomes" id="UP000095751"/>
    </source>
</evidence>
<feature type="region of interest" description="Disordered" evidence="1">
    <location>
        <begin position="382"/>
        <end position="444"/>
    </location>
</feature>
<feature type="compositionally biased region" description="Polar residues" evidence="1">
    <location>
        <begin position="1031"/>
        <end position="1054"/>
    </location>
</feature>
<feature type="compositionally biased region" description="Basic residues" evidence="1">
    <location>
        <begin position="423"/>
        <end position="432"/>
    </location>
</feature>
<feature type="compositionally biased region" description="Basic and acidic residues" evidence="1">
    <location>
        <begin position="1354"/>
        <end position="1365"/>
    </location>
</feature>
<feature type="compositionally biased region" description="Basic and acidic residues" evidence="1">
    <location>
        <begin position="947"/>
        <end position="961"/>
    </location>
</feature>
<reference evidence="2 3" key="1">
    <citation type="submission" date="2016-09" db="EMBL/GenBank/DDBJ databases">
        <title>Extensive genetic diversity and differential bi-allelic expression allows diatom success in the polar Southern Ocean.</title>
        <authorList>
            <consortium name="DOE Joint Genome Institute"/>
            <person name="Mock T."/>
            <person name="Otillar R.P."/>
            <person name="Strauss J."/>
            <person name="Dupont C."/>
            <person name="Frickenhaus S."/>
            <person name="Maumus F."/>
            <person name="Mcmullan M."/>
            <person name="Sanges R."/>
            <person name="Schmutz J."/>
            <person name="Toseland A."/>
            <person name="Valas R."/>
            <person name="Veluchamy A."/>
            <person name="Ward B.J."/>
            <person name="Allen A."/>
            <person name="Barry K."/>
            <person name="Falciatore A."/>
            <person name="Ferrante M."/>
            <person name="Fortunato A.E."/>
            <person name="Gloeckner G."/>
            <person name="Gruber A."/>
            <person name="Hipkin R."/>
            <person name="Janech M."/>
            <person name="Kroth P."/>
            <person name="Leese F."/>
            <person name="Lindquist E."/>
            <person name="Lyon B.R."/>
            <person name="Martin J."/>
            <person name="Mayer C."/>
            <person name="Parker M."/>
            <person name="Quesneville H."/>
            <person name="Raymond J."/>
            <person name="Uhlig C."/>
            <person name="Valentin K.U."/>
            <person name="Worden A.Z."/>
            <person name="Armbrust E.V."/>
            <person name="Bowler C."/>
            <person name="Green B."/>
            <person name="Moulton V."/>
            <person name="Van Oosterhout C."/>
            <person name="Grigoriev I."/>
        </authorList>
    </citation>
    <scope>NUCLEOTIDE SEQUENCE [LARGE SCALE GENOMIC DNA]</scope>
    <source>
        <strain evidence="2 3">CCMP1102</strain>
    </source>
</reference>
<name>A0A1E7FF91_9STRA</name>
<protein>
    <submittedName>
        <fullName evidence="2">Uncharacterized protein</fullName>
    </submittedName>
</protein>
<feature type="region of interest" description="Disordered" evidence="1">
    <location>
        <begin position="227"/>
        <end position="275"/>
    </location>
</feature>
<feature type="compositionally biased region" description="Low complexity" evidence="1">
    <location>
        <begin position="1453"/>
        <end position="1480"/>
    </location>
</feature>
<feature type="compositionally biased region" description="Polar residues" evidence="1">
    <location>
        <begin position="1005"/>
        <end position="1024"/>
    </location>
</feature>
<feature type="compositionally biased region" description="Low complexity" evidence="1">
    <location>
        <begin position="1369"/>
        <end position="1393"/>
    </location>
</feature>
<dbReference type="Proteomes" id="UP000095751">
    <property type="component" value="Unassembled WGS sequence"/>
</dbReference>
<feature type="region of interest" description="Disordered" evidence="1">
    <location>
        <begin position="1004"/>
        <end position="1067"/>
    </location>
</feature>
<feature type="region of interest" description="Disordered" evidence="1">
    <location>
        <begin position="1495"/>
        <end position="1525"/>
    </location>
</feature>
<accession>A0A1E7FF91</accession>
<dbReference type="KEGG" id="fcy:FRACYDRAFT_239309"/>
<feature type="compositionally biased region" description="Acidic residues" evidence="1">
    <location>
        <begin position="551"/>
        <end position="560"/>
    </location>
</feature>
<sequence>MSTAMITTSPRRQRRRRRQLTIDELYDERQTLRKEWMEFLDSMDSDDTSYEENSIIPGCNVLDEIITDPPGLPKVASTASTASTAATAATAATTTATATATATTTTTTTTTMSNEEILQIQSHLDYDYDYDCGDNDNDSNDPAYRSLKEQVDQLDEIFEIFSDLPNMNNNSNNDIPSPTGTSNDAFEEEWKALDKLESDLYKEMTECDINVAANSIKSCITSKDDDYGSYHVKGNNSNTKNDRGEQQQQQIQQQKKETKTATMLNNNGDGTTSGIITIEKENNDDSIRDDIVVCVNDCNGGQQQQQQLEYECVSNDLLLYATKIMTTTKNRTTKGLESESPVNSGSSHGPLSSSSSTAASNTATALKHNDLLLHAAKIMTTTKNKTIEEPESESQDNSESSHSRLSSSSSSSTTTSKTATALKHMRRRRRRSSFSSSNEQSVVVEETAQPTVVTVITANSNSESTVSTTELLFTTRKKARNDNNNDDGDGEGDGIIVLVGDNDSCIVNIDNDDATDIDRNAIFGHNDHVFPEGEEITTTYTASPTSVGTKEEEEEEEEEQQQQQQQQIEQVKKKNINTTPPSDHDDDGDDIQTSSICDNWTTSLDEKENEIEGQQHHEKINLIEYRTDNNDSAIIDNEMKEDIIGTDMIRENIDQKQQDRKRPSASELLTDYCCTEMCAYGTSTDTDVLDYVFENVESFICATDAAVPRSGVDSPTGEKELLLPVNTNNMLVLKRDNNIGDLLGYCFEHVESYVCTSSSFDEEVDDNWCSKSVLPSPTKKSASKSKSLQQVQQEWDNGHHKFTSLLSNSSMYKQDLSTISEVSFRKEQPPPCDEIADTDADGIESWSSWSSDKKEEEECAVHRNSHLPLLTTNTNSNTSTISQVEDYQKGEGYELMVNGIISNEHSNEPSLLPSIGKIDEEIVIEAVYGNVSTAHDEENDDYVNDLVDNRDTSSGEEERYLHQQPQQHQQQVQTQIQNEQDPISPLLCKMIVHPVLADIPHQESRSIQCRSNSSNSTHDTQCSKITPAPATETSPDKSTTMNNSSAPKSYTIRPTPSFDKPSPSKTKVNELNNEQQFFDDRNDFSTVVVTNISSITVEEEDTRIIDSSPGFGRDSCDIDAAGLLNQILLEVDEDVEDIELPHNKMSVTNRTVDNWQDQKNDNGYYAVSSNNSVATIPTVVIDEAEEKQFANALPPPSAAAVPSILSPNLTFELDDASSGSSILDLMTSVDENPFDESPQKQESKEHDGAVEKTSCAIINDINNHPFATFKKDLTELELEIMNTTICGTAGDGEVSPLTTPVNHLEEQQEQKANTAPTPTPTSYTFFSNNLPVKKSIDDDEDDQEQNDDIIDVVPIHDDNNNDDKYCAANNSNNNSNNTIIHTNKSNESQDSSSSISQVLGRVYARIIKGNNNKNGNLSVKKSIDDDEDDQEQNDDIIDVVPIPDDDDNDDNYRAANNDNNNNTIIHTNKSNQSQDSSSSINQVLDRVYARVIKGNNNKNGTDTVDYNDGSNDGDASTTKTTVTRRSLSPTLVGETMKLQYDGDEISSLIGSNNQKLLDSIANQDYDTYSKMTSNDITGIDCYNTDNSNDTSIDPTTAATPVIAPTMIIEGRSACWNKMIFSTNNKNNRPIIKSITTTRPTVRKISSDVIVLVYSRYDHHYCDNNSEIQQHQQQGISGKNSAVTASTSSFITTSNETRIWKKIRIKQNEEEKWVNFHFHRSISS</sequence>
<dbReference type="Gene3D" id="3.10.450.50">
    <property type="match status" value="1"/>
</dbReference>
<evidence type="ECO:0000313" key="2">
    <source>
        <dbReference type="EMBL" id="OEU16715.1"/>
    </source>
</evidence>